<gene>
    <name evidence="7" type="ORF">J5N97_013179</name>
</gene>
<dbReference type="EMBL" id="JAGGNH010000003">
    <property type="protein sequence ID" value="KAJ0977705.1"/>
    <property type="molecule type" value="Genomic_DNA"/>
</dbReference>
<name>A0A9D5CQ73_9LILI</name>
<feature type="compositionally biased region" description="Low complexity" evidence="5">
    <location>
        <begin position="144"/>
        <end position="172"/>
    </location>
</feature>
<dbReference type="GO" id="GO:0046872">
    <property type="term" value="F:metal ion binding"/>
    <property type="evidence" value="ECO:0007669"/>
    <property type="project" value="UniProtKB-KW"/>
</dbReference>
<keyword evidence="2" id="KW-0479">Metal-binding</keyword>
<dbReference type="Gene3D" id="3.30.70.100">
    <property type="match status" value="1"/>
</dbReference>
<dbReference type="PRINTS" id="PR01217">
    <property type="entry name" value="PRICHEXTENSN"/>
</dbReference>
<reference evidence="7" key="1">
    <citation type="submission" date="2021-03" db="EMBL/GenBank/DDBJ databases">
        <authorList>
            <person name="Li Z."/>
            <person name="Yang C."/>
        </authorList>
    </citation>
    <scope>NUCLEOTIDE SEQUENCE</scope>
    <source>
        <strain evidence="7">Dzin_1.0</strain>
        <tissue evidence="7">Leaf</tissue>
    </source>
</reference>
<evidence type="ECO:0000256" key="4">
    <source>
        <dbReference type="ARBA" id="ARBA00024045"/>
    </source>
</evidence>
<proteinExistence type="inferred from homology"/>
<feature type="compositionally biased region" description="Pro residues" evidence="5">
    <location>
        <begin position="80"/>
        <end position="129"/>
    </location>
</feature>
<evidence type="ECO:0000313" key="8">
    <source>
        <dbReference type="Proteomes" id="UP001085076"/>
    </source>
</evidence>
<dbReference type="PROSITE" id="PS50846">
    <property type="entry name" value="HMA_2"/>
    <property type="match status" value="1"/>
</dbReference>
<sequence length="321" mass="34452">MASREESSEPLKYQTWVLRVSIHCEGCRKKVKRVLQNINGVYEILIDSRQHKVTVTGNVDAETLIKKLAKSHKHAELWPEPKPANPNPNPDPNPNPNPNPIAEPKQPPSENPGDPPANPDPKPPSPAAPKPTVEAPAKPKPDEPSTSSSPPENSTGPPSAPAADTAAAAPADGAKKKKKKNKKPDTAVDAAAAAASGGDAEAEAEDEPTAAAAGATPPRAHVIEHVHHVPVMSYNTTHPSASYGATYYAAVPVQETYMHHPAPYPTVQERYMQPAPLPYPPPVHENYVHAAPYHPDGFYGQERQQSYDMFSEENPNACGVM</sequence>
<protein>
    <recommendedName>
        <fullName evidence="6">HMA domain-containing protein</fullName>
    </recommendedName>
</protein>
<evidence type="ECO:0000256" key="2">
    <source>
        <dbReference type="ARBA" id="ARBA00022723"/>
    </source>
</evidence>
<dbReference type="SUPFAM" id="SSF55008">
    <property type="entry name" value="HMA, heavy metal-associated domain"/>
    <property type="match status" value="1"/>
</dbReference>
<evidence type="ECO:0000256" key="5">
    <source>
        <dbReference type="SAM" id="MobiDB-lite"/>
    </source>
</evidence>
<feature type="compositionally biased region" description="Low complexity" evidence="5">
    <location>
        <begin position="187"/>
        <end position="199"/>
    </location>
</feature>
<feature type="domain" description="HMA" evidence="6">
    <location>
        <begin position="13"/>
        <end position="76"/>
    </location>
</feature>
<dbReference type="PANTHER" id="PTHR45868">
    <property type="entry name" value="HEAVY METAL-ASSOCIATED ISOPRENYLATED PLANT PROTEIN 33-RELATED"/>
    <property type="match status" value="1"/>
</dbReference>
<dbReference type="CDD" id="cd00371">
    <property type="entry name" value="HMA"/>
    <property type="match status" value="1"/>
</dbReference>
<reference evidence="7" key="2">
    <citation type="journal article" date="2022" name="Hortic Res">
        <title>The genome of Dioscorea zingiberensis sheds light on the biosynthesis, origin and evolution of the medicinally important diosgenin saponins.</title>
        <authorList>
            <person name="Li Y."/>
            <person name="Tan C."/>
            <person name="Li Z."/>
            <person name="Guo J."/>
            <person name="Li S."/>
            <person name="Chen X."/>
            <person name="Wang C."/>
            <person name="Dai X."/>
            <person name="Yang H."/>
            <person name="Song W."/>
            <person name="Hou L."/>
            <person name="Xu J."/>
            <person name="Tong Z."/>
            <person name="Xu A."/>
            <person name="Yuan X."/>
            <person name="Wang W."/>
            <person name="Yang Q."/>
            <person name="Chen L."/>
            <person name="Sun Z."/>
            <person name="Wang K."/>
            <person name="Pan B."/>
            <person name="Chen J."/>
            <person name="Bao Y."/>
            <person name="Liu F."/>
            <person name="Qi X."/>
            <person name="Gang D.R."/>
            <person name="Wen J."/>
            <person name="Li J."/>
        </authorList>
    </citation>
    <scope>NUCLEOTIDE SEQUENCE</scope>
    <source>
        <strain evidence="7">Dzin_1.0</strain>
    </source>
</reference>
<evidence type="ECO:0000259" key="6">
    <source>
        <dbReference type="PROSITE" id="PS50846"/>
    </source>
</evidence>
<feature type="region of interest" description="Disordered" evidence="5">
    <location>
        <begin position="72"/>
        <end position="215"/>
    </location>
</feature>
<accession>A0A9D5CQ73</accession>
<dbReference type="Pfam" id="PF00403">
    <property type="entry name" value="HMA"/>
    <property type="match status" value="1"/>
</dbReference>
<keyword evidence="3" id="KW-0636">Prenylation</keyword>
<dbReference type="OrthoDB" id="689350at2759"/>
<dbReference type="AlphaFoldDB" id="A0A9D5CQ73"/>
<evidence type="ECO:0000313" key="7">
    <source>
        <dbReference type="EMBL" id="KAJ0977705.1"/>
    </source>
</evidence>
<keyword evidence="3" id="KW-0449">Lipoprotein</keyword>
<dbReference type="PANTHER" id="PTHR45868:SF80">
    <property type="entry name" value="F15K9.8-RELATED"/>
    <property type="match status" value="1"/>
</dbReference>
<keyword evidence="8" id="KW-1185">Reference proteome</keyword>
<dbReference type="InterPro" id="IPR036163">
    <property type="entry name" value="HMA_dom_sf"/>
</dbReference>
<evidence type="ECO:0000256" key="1">
    <source>
        <dbReference type="ARBA" id="ARBA00022481"/>
    </source>
</evidence>
<comment type="similarity">
    <text evidence="4">Belongs to the HIPP family.</text>
</comment>
<evidence type="ECO:0000256" key="3">
    <source>
        <dbReference type="ARBA" id="ARBA00023289"/>
    </source>
</evidence>
<dbReference type="Proteomes" id="UP001085076">
    <property type="component" value="Miscellaneous, Linkage group lg03"/>
</dbReference>
<dbReference type="FunFam" id="3.30.70.100:FF:000008">
    <property type="entry name" value="Copper transport protein ATOX1"/>
    <property type="match status" value="1"/>
</dbReference>
<comment type="caution">
    <text evidence="7">The sequence shown here is derived from an EMBL/GenBank/DDBJ whole genome shotgun (WGS) entry which is preliminary data.</text>
</comment>
<organism evidence="7 8">
    <name type="scientific">Dioscorea zingiberensis</name>
    <dbReference type="NCBI Taxonomy" id="325984"/>
    <lineage>
        <taxon>Eukaryota</taxon>
        <taxon>Viridiplantae</taxon>
        <taxon>Streptophyta</taxon>
        <taxon>Embryophyta</taxon>
        <taxon>Tracheophyta</taxon>
        <taxon>Spermatophyta</taxon>
        <taxon>Magnoliopsida</taxon>
        <taxon>Liliopsida</taxon>
        <taxon>Dioscoreales</taxon>
        <taxon>Dioscoreaceae</taxon>
        <taxon>Dioscorea</taxon>
    </lineage>
</organism>
<keyword evidence="1" id="KW-0488">Methylation</keyword>
<dbReference type="InterPro" id="IPR006121">
    <property type="entry name" value="HMA_dom"/>
</dbReference>